<dbReference type="EMBL" id="AP035881">
    <property type="protein sequence ID" value="BFP44098.1"/>
    <property type="molecule type" value="Genomic_DNA"/>
</dbReference>
<evidence type="ECO:0000256" key="2">
    <source>
        <dbReference type="SAM" id="Coils"/>
    </source>
</evidence>
<dbReference type="InterPro" id="IPR007157">
    <property type="entry name" value="PspA_VIPP1"/>
</dbReference>
<dbReference type="Pfam" id="PF04012">
    <property type="entry name" value="PspA_IM30"/>
    <property type="match status" value="1"/>
</dbReference>
<dbReference type="AlphaFoldDB" id="A0AB33JMQ2"/>
<feature type="compositionally biased region" description="Basic and acidic residues" evidence="3">
    <location>
        <begin position="239"/>
        <end position="249"/>
    </location>
</feature>
<gene>
    <name evidence="4" type="ORF">KCMC57_04660</name>
</gene>
<evidence type="ECO:0000256" key="1">
    <source>
        <dbReference type="ARBA" id="ARBA00043985"/>
    </source>
</evidence>
<sequence length="255" mass="27865">MTGIADRIAELFRIKAHAVLDRAEDPREVLDYAYAQQVDLLQQVRRGLADVVTSRKRTELQIAQVRKSNGKLEEQAQQALAAGHEDLAREALARRAGLQGQLSGLEEQEPLLRAEEEKLTAAAQRLEARVEAFRTRKETLKAEYTRAEAESRIGETLSGVGEEIGSVGAAVQRARDRTEQLQARSGALDELMASGALEDAAAPAGPDEVRIELERISADQDVEEELRRLKAKLPAGPRPEGEGVRRAESGGESSV</sequence>
<accession>A0AB33JMQ2</accession>
<name>A0AB33JMQ2_9ACTN</name>
<organism evidence="4">
    <name type="scientific">Kitasatospora sp. CMC57</name>
    <dbReference type="NCBI Taxonomy" id="3231513"/>
    <lineage>
        <taxon>Bacteria</taxon>
        <taxon>Bacillati</taxon>
        <taxon>Actinomycetota</taxon>
        <taxon>Actinomycetes</taxon>
        <taxon>Kitasatosporales</taxon>
        <taxon>Streptomycetaceae</taxon>
        <taxon>Kitasatospora</taxon>
    </lineage>
</organism>
<evidence type="ECO:0000313" key="4">
    <source>
        <dbReference type="EMBL" id="BFP44098.1"/>
    </source>
</evidence>
<evidence type="ECO:0000256" key="3">
    <source>
        <dbReference type="SAM" id="MobiDB-lite"/>
    </source>
</evidence>
<proteinExistence type="inferred from homology"/>
<dbReference type="RefSeq" id="WP_407986698.1">
    <property type="nucleotide sequence ID" value="NZ_AP035881.2"/>
</dbReference>
<feature type="coiled-coil region" evidence="2">
    <location>
        <begin position="55"/>
        <end position="150"/>
    </location>
</feature>
<keyword evidence="2" id="KW-0175">Coiled coil</keyword>
<comment type="similarity">
    <text evidence="1">Belongs to the PspA/Vipp/IM30 family.</text>
</comment>
<dbReference type="PANTHER" id="PTHR31088:SF6">
    <property type="entry name" value="PHAGE SHOCK PROTEIN A"/>
    <property type="match status" value="1"/>
</dbReference>
<feature type="region of interest" description="Disordered" evidence="3">
    <location>
        <begin position="230"/>
        <end position="255"/>
    </location>
</feature>
<reference evidence="4" key="1">
    <citation type="submission" date="2024-07" db="EMBL/GenBank/DDBJ databases">
        <title>Complete genome sequences of cellulolytic bacteria, Kitasatospora sp. CMC57 and Streptomyces sp. CMC78, isolated from Japanese agricultural soil.</title>
        <authorList>
            <person name="Hashimoto T."/>
            <person name="Ito M."/>
            <person name="Iwamoto M."/>
            <person name="Fukahori D."/>
            <person name="Shoda T."/>
            <person name="Sakoda M."/>
            <person name="Morohoshi T."/>
            <person name="Mitsuboshi M."/>
            <person name="Nishizawa T."/>
        </authorList>
    </citation>
    <scope>NUCLEOTIDE SEQUENCE</scope>
    <source>
        <strain evidence="4">CMC57</strain>
    </source>
</reference>
<dbReference type="PANTHER" id="PTHR31088">
    <property type="entry name" value="MEMBRANE-ASSOCIATED PROTEIN VIPP1, CHLOROPLASTIC"/>
    <property type="match status" value="1"/>
</dbReference>
<protein>
    <submittedName>
        <fullName evidence="4">PspA/IM30 family protein</fullName>
    </submittedName>
</protein>